<dbReference type="InterPro" id="IPR013766">
    <property type="entry name" value="Thioredoxin_domain"/>
</dbReference>
<keyword evidence="3" id="KW-1185">Reference proteome</keyword>
<dbReference type="AlphaFoldDB" id="C5DSY7"/>
<protein>
    <submittedName>
        <fullName evidence="2">ZYRO0C04004p</fullName>
    </submittedName>
</protein>
<dbReference type="SUPFAM" id="SSF52833">
    <property type="entry name" value="Thioredoxin-like"/>
    <property type="match status" value="1"/>
</dbReference>
<dbReference type="KEGG" id="zro:ZYRO0C04004g"/>
<evidence type="ECO:0000313" key="2">
    <source>
        <dbReference type="EMBL" id="CAR26898.1"/>
    </source>
</evidence>
<accession>C5DSY7</accession>
<evidence type="ECO:0000313" key="3">
    <source>
        <dbReference type="Proteomes" id="UP000008536"/>
    </source>
</evidence>
<dbReference type="PANTHER" id="PTHR21148">
    <property type="entry name" value="THIOREDOXIN DOMAIN-CONTAINING PROTEIN 9"/>
    <property type="match status" value="1"/>
</dbReference>
<dbReference type="FunCoup" id="C5DSY7">
    <property type="interactions" value="769"/>
</dbReference>
<dbReference type="HOGENOM" id="CLU_072378_0_0_1"/>
<dbReference type="InterPro" id="IPR036249">
    <property type="entry name" value="Thioredoxin-like_sf"/>
</dbReference>
<reference evidence="2 3" key="1">
    <citation type="journal article" date="2009" name="Genome Res.">
        <title>Comparative genomics of protoploid Saccharomycetaceae.</title>
        <authorList>
            <consortium name="The Genolevures Consortium"/>
            <person name="Souciet J.-L."/>
            <person name="Dujon B."/>
            <person name="Gaillardin C."/>
            <person name="Johnston M."/>
            <person name="Baret P.V."/>
            <person name="Cliften P."/>
            <person name="Sherman D.J."/>
            <person name="Weissenbach J."/>
            <person name="Westhof E."/>
            <person name="Wincker P."/>
            <person name="Jubin C."/>
            <person name="Poulain J."/>
            <person name="Barbe V."/>
            <person name="Segurens B."/>
            <person name="Artiguenave F."/>
            <person name="Anthouard V."/>
            <person name="Vacherie B."/>
            <person name="Val M.-E."/>
            <person name="Fulton R.S."/>
            <person name="Minx P."/>
            <person name="Wilson R."/>
            <person name="Durrens P."/>
            <person name="Jean G."/>
            <person name="Marck C."/>
            <person name="Martin T."/>
            <person name="Nikolski M."/>
            <person name="Rolland T."/>
            <person name="Seret M.-L."/>
            <person name="Casaregola S."/>
            <person name="Despons L."/>
            <person name="Fairhead C."/>
            <person name="Fischer G."/>
            <person name="Lafontaine I."/>
            <person name="Leh V."/>
            <person name="Lemaire M."/>
            <person name="de Montigny J."/>
            <person name="Neuveglise C."/>
            <person name="Thierry A."/>
            <person name="Blanc-Lenfle I."/>
            <person name="Bleykasten C."/>
            <person name="Diffels J."/>
            <person name="Fritsch E."/>
            <person name="Frangeul L."/>
            <person name="Goeffon A."/>
            <person name="Jauniaux N."/>
            <person name="Kachouri-Lafond R."/>
            <person name="Payen C."/>
            <person name="Potier S."/>
            <person name="Pribylova L."/>
            <person name="Ozanne C."/>
            <person name="Richard G.-F."/>
            <person name="Sacerdot C."/>
            <person name="Straub M.-L."/>
            <person name="Talla E."/>
        </authorList>
    </citation>
    <scope>NUCLEOTIDE SEQUENCE [LARGE SCALE GENOMIC DNA]</scope>
    <source>
        <strain evidence="2 3">ATCC 2623 / CBS 732 / BCRC 21506 / NBRC 1130 / NCYC 568 / NRRL Y-229</strain>
    </source>
</reference>
<dbReference type="InParanoid" id="C5DSY7"/>
<sequence length="222" mass="25490">MFNHEQGILTEDEHQNVMSEAIDKFEDQLLQREKYGRSIDDEDAELDELLDGEDDFLAHYRERRVQEMSDHMKTVEKNVTQKEYGSLQVVKDESALMQLASKSPRCVVHFGLDNFGKCKYMDEKLELLAERHLTTKFARIDVEDCPFLVSKLKIKVLPFLVAYKDGKEVTRIVGFSKLGNDPNGFAPESLEGLLAQVGILEPRSFNRPRHEDHDDSGSDLDL</sequence>
<gene>
    <name evidence="2" type="ordered locus">ZYRO0C04004g</name>
</gene>
<dbReference type="Pfam" id="PF00085">
    <property type="entry name" value="Thioredoxin"/>
    <property type="match status" value="1"/>
</dbReference>
<organism evidence="2 3">
    <name type="scientific">Zygosaccharomyces rouxii (strain ATCC 2623 / CBS 732 / NBRC 1130 / NCYC 568 / NRRL Y-229)</name>
    <dbReference type="NCBI Taxonomy" id="559307"/>
    <lineage>
        <taxon>Eukaryota</taxon>
        <taxon>Fungi</taxon>
        <taxon>Dikarya</taxon>
        <taxon>Ascomycota</taxon>
        <taxon>Saccharomycotina</taxon>
        <taxon>Saccharomycetes</taxon>
        <taxon>Saccharomycetales</taxon>
        <taxon>Saccharomycetaceae</taxon>
        <taxon>Zygosaccharomyces</taxon>
    </lineage>
</organism>
<dbReference type="Proteomes" id="UP000008536">
    <property type="component" value="Chromosome C"/>
</dbReference>
<dbReference type="EMBL" id="CU928175">
    <property type="protein sequence ID" value="CAR26898.1"/>
    <property type="molecule type" value="Genomic_DNA"/>
</dbReference>
<dbReference type="Gene3D" id="3.40.30.10">
    <property type="entry name" value="Glutaredoxin"/>
    <property type="match status" value="1"/>
</dbReference>
<name>C5DSY7_ZYGRC</name>
<dbReference type="CDD" id="cd02989">
    <property type="entry name" value="Phd_like_TxnDC9"/>
    <property type="match status" value="1"/>
</dbReference>
<evidence type="ECO:0000259" key="1">
    <source>
        <dbReference type="Pfam" id="PF00085"/>
    </source>
</evidence>
<dbReference type="STRING" id="559307.C5DSY7"/>
<proteinExistence type="predicted"/>
<feature type="domain" description="Thioredoxin" evidence="1">
    <location>
        <begin position="96"/>
        <end position="176"/>
    </location>
</feature>